<protein>
    <submittedName>
        <fullName evidence="1">Uncharacterized protein</fullName>
    </submittedName>
</protein>
<dbReference type="AlphaFoldDB" id="A0A0K2UB28"/>
<organism evidence="1">
    <name type="scientific">Lepeophtheirus salmonis</name>
    <name type="common">Salmon louse</name>
    <name type="synonym">Caligus salmonis</name>
    <dbReference type="NCBI Taxonomy" id="72036"/>
    <lineage>
        <taxon>Eukaryota</taxon>
        <taxon>Metazoa</taxon>
        <taxon>Ecdysozoa</taxon>
        <taxon>Arthropoda</taxon>
        <taxon>Crustacea</taxon>
        <taxon>Multicrustacea</taxon>
        <taxon>Hexanauplia</taxon>
        <taxon>Copepoda</taxon>
        <taxon>Siphonostomatoida</taxon>
        <taxon>Caligidae</taxon>
        <taxon>Lepeophtheirus</taxon>
    </lineage>
</organism>
<accession>A0A0K2UB28</accession>
<dbReference type="EMBL" id="HACA01017530">
    <property type="protein sequence ID" value="CDW34891.1"/>
    <property type="molecule type" value="Transcribed_RNA"/>
</dbReference>
<name>A0A0K2UB28_LEPSM</name>
<reference evidence="1" key="1">
    <citation type="submission" date="2014-05" db="EMBL/GenBank/DDBJ databases">
        <authorList>
            <person name="Chronopoulou M."/>
        </authorList>
    </citation>
    <scope>NUCLEOTIDE SEQUENCE</scope>
    <source>
        <tissue evidence="1">Whole organism</tissue>
    </source>
</reference>
<proteinExistence type="predicted"/>
<sequence>PELLGLRRERKIILKIVKLIEKLKKKFRIDFYVLYILIIIK</sequence>
<feature type="non-terminal residue" evidence="1">
    <location>
        <position position="1"/>
    </location>
</feature>
<evidence type="ECO:0000313" key="1">
    <source>
        <dbReference type="EMBL" id="CDW34891.1"/>
    </source>
</evidence>